<dbReference type="EMBL" id="BAABHS010000001">
    <property type="protein sequence ID" value="GAA4947614.1"/>
    <property type="molecule type" value="Genomic_DNA"/>
</dbReference>
<protein>
    <submittedName>
        <fullName evidence="1">Uncharacterized protein</fullName>
    </submittedName>
</protein>
<keyword evidence="2" id="KW-1185">Reference proteome</keyword>
<proteinExistence type="predicted"/>
<name>A0ABP9GP12_9ACTN</name>
<reference evidence="2" key="1">
    <citation type="journal article" date="2019" name="Int. J. Syst. Evol. Microbiol.">
        <title>The Global Catalogue of Microorganisms (GCM) 10K type strain sequencing project: providing services to taxonomists for standard genome sequencing and annotation.</title>
        <authorList>
            <consortium name="The Broad Institute Genomics Platform"/>
            <consortium name="The Broad Institute Genome Sequencing Center for Infectious Disease"/>
            <person name="Wu L."/>
            <person name="Ma J."/>
        </authorList>
    </citation>
    <scope>NUCLEOTIDE SEQUENCE [LARGE SCALE GENOMIC DNA]</scope>
    <source>
        <strain evidence="2">JCM 17986</strain>
    </source>
</reference>
<dbReference type="Proteomes" id="UP001500466">
    <property type="component" value="Unassembled WGS sequence"/>
</dbReference>
<sequence length="164" mass="17795">MTRVGGVRHFGFDLLPEAVTDMDSVPREVRAEAMDVLYEVARGRVRGRPLEGHRGQEELNGCRRLYLGDADWRLVYVETPRRSGDLGARGVLVVAVGPRARGDVYTTAAERLRTLRAAQANARINPLAAAARLRPGTAPTASAVRAVPATAAPAAHPTRTRTHR</sequence>
<dbReference type="RefSeq" id="WP_345673481.1">
    <property type="nucleotide sequence ID" value="NZ_BAABHS010000001.1"/>
</dbReference>
<accession>A0ABP9GP12</accession>
<evidence type="ECO:0000313" key="1">
    <source>
        <dbReference type="EMBL" id="GAA4947614.1"/>
    </source>
</evidence>
<dbReference type="Gene3D" id="3.30.2310.20">
    <property type="entry name" value="RelE-like"/>
    <property type="match status" value="1"/>
</dbReference>
<gene>
    <name evidence="1" type="ORF">GCM10023205_04460</name>
</gene>
<dbReference type="InterPro" id="IPR035093">
    <property type="entry name" value="RelE/ParE_toxin_dom_sf"/>
</dbReference>
<evidence type="ECO:0000313" key="2">
    <source>
        <dbReference type="Proteomes" id="UP001500466"/>
    </source>
</evidence>
<comment type="caution">
    <text evidence="1">The sequence shown here is derived from an EMBL/GenBank/DDBJ whole genome shotgun (WGS) entry which is preliminary data.</text>
</comment>
<organism evidence="1 2">
    <name type="scientific">Yinghuangia aomiensis</name>
    <dbReference type="NCBI Taxonomy" id="676205"/>
    <lineage>
        <taxon>Bacteria</taxon>
        <taxon>Bacillati</taxon>
        <taxon>Actinomycetota</taxon>
        <taxon>Actinomycetes</taxon>
        <taxon>Kitasatosporales</taxon>
        <taxon>Streptomycetaceae</taxon>
        <taxon>Yinghuangia</taxon>
    </lineage>
</organism>